<keyword evidence="3 6" id="KW-0812">Transmembrane</keyword>
<feature type="domain" description="ABC-2 type transporter transmembrane" evidence="7">
    <location>
        <begin position="19"/>
        <end position="406"/>
    </location>
</feature>
<keyword evidence="4 6" id="KW-1133">Transmembrane helix</keyword>
<dbReference type="OrthoDB" id="9768837at2"/>
<evidence type="ECO:0000256" key="1">
    <source>
        <dbReference type="ARBA" id="ARBA00004651"/>
    </source>
</evidence>
<dbReference type="GO" id="GO:0140359">
    <property type="term" value="F:ABC-type transporter activity"/>
    <property type="evidence" value="ECO:0007669"/>
    <property type="project" value="InterPro"/>
</dbReference>
<dbReference type="SUPFAM" id="SSF53850">
    <property type="entry name" value="Periplasmic binding protein-like II"/>
    <property type="match status" value="1"/>
</dbReference>
<evidence type="ECO:0000256" key="3">
    <source>
        <dbReference type="ARBA" id="ARBA00022692"/>
    </source>
</evidence>
<dbReference type="Gene3D" id="3.40.190.10">
    <property type="entry name" value="Periplasmic binding protein-like II"/>
    <property type="match status" value="1"/>
</dbReference>
<name>A0A1H3W1E2_9BACT</name>
<feature type="transmembrane region" description="Helical" evidence="6">
    <location>
        <begin position="355"/>
        <end position="373"/>
    </location>
</feature>
<reference evidence="8 9" key="1">
    <citation type="submission" date="2016-10" db="EMBL/GenBank/DDBJ databases">
        <authorList>
            <person name="de Groot N.N."/>
        </authorList>
    </citation>
    <scope>NUCLEOTIDE SEQUENCE [LARGE SCALE GENOMIC DNA]</scope>
    <source>
        <strain evidence="8 9">Vu-144</strain>
    </source>
</reference>
<evidence type="ECO:0000313" key="9">
    <source>
        <dbReference type="Proteomes" id="UP000199041"/>
    </source>
</evidence>
<keyword evidence="5 6" id="KW-0472">Membrane</keyword>
<feature type="transmembrane region" description="Helical" evidence="6">
    <location>
        <begin position="293"/>
        <end position="318"/>
    </location>
</feature>
<comment type="subcellular location">
    <subcellularLocation>
        <location evidence="1">Cell membrane</location>
        <topology evidence="1">Multi-pass membrane protein</topology>
    </subcellularLocation>
</comment>
<sequence>MNKIFLVLKREFLSRVQKKTFLLVTIGLPVLIFGIYAAIFYFSVNSSSKTKIMVVDDAGLFKDTIAASSKDVTYVFTNGVASSELEQKAKSKEIDGYIVVPKGASLDDKINLVTGTKIGIMTRGTITDAIQARLEKLKMDALPVSQDLLKKAKAENKVDFVNINDKNDSGMRAGVSYGVGVFCGILIYMVLLLYGTSVMRGVMEEKVSRIAEIVVSSIKPFQLMMGKILGIGAVGLLQFVIWIVLGVGLRLILIPILFPEASHMVATGAMGAGGSAADMAGVMQALSSINYPLIITMFFVYFLGGYFIYASLFAAIGCSVSDGQQDAQGLTLPVTLPIIIGFVIMMQAVNDPTSGLAVFGSLFPLTSPIVMMARVTQGVPDAVSWWELALSIVLLFGSFIITTWFAGKIYRTGILMYGKKPTWKELFKWAFRKN</sequence>
<evidence type="ECO:0000256" key="4">
    <source>
        <dbReference type="ARBA" id="ARBA00022989"/>
    </source>
</evidence>
<dbReference type="EMBL" id="FNQY01000002">
    <property type="protein sequence ID" value="SDZ80859.1"/>
    <property type="molecule type" value="Genomic_DNA"/>
</dbReference>
<keyword evidence="2" id="KW-1003">Cell membrane</keyword>
<keyword evidence="9" id="KW-1185">Reference proteome</keyword>
<dbReference type="InterPro" id="IPR013525">
    <property type="entry name" value="ABC2_TM"/>
</dbReference>
<feature type="transmembrane region" description="Helical" evidence="6">
    <location>
        <begin position="175"/>
        <end position="194"/>
    </location>
</feature>
<evidence type="ECO:0000256" key="6">
    <source>
        <dbReference type="SAM" id="Phobius"/>
    </source>
</evidence>
<evidence type="ECO:0000256" key="5">
    <source>
        <dbReference type="ARBA" id="ARBA00023136"/>
    </source>
</evidence>
<organism evidence="8 9">
    <name type="scientific">Arachidicoccus rhizosphaerae</name>
    <dbReference type="NCBI Taxonomy" id="551991"/>
    <lineage>
        <taxon>Bacteria</taxon>
        <taxon>Pseudomonadati</taxon>
        <taxon>Bacteroidota</taxon>
        <taxon>Chitinophagia</taxon>
        <taxon>Chitinophagales</taxon>
        <taxon>Chitinophagaceae</taxon>
        <taxon>Arachidicoccus</taxon>
    </lineage>
</organism>
<proteinExistence type="predicted"/>
<gene>
    <name evidence="8" type="ORF">SAMN05192529_10251</name>
</gene>
<dbReference type="Proteomes" id="UP000199041">
    <property type="component" value="Unassembled WGS sequence"/>
</dbReference>
<dbReference type="InterPro" id="IPR051449">
    <property type="entry name" value="ABC-2_transporter_component"/>
</dbReference>
<feature type="transmembrane region" description="Helical" evidence="6">
    <location>
        <begin position="21"/>
        <end position="44"/>
    </location>
</feature>
<dbReference type="Pfam" id="PF12698">
    <property type="entry name" value="ABC2_membrane_3"/>
    <property type="match status" value="1"/>
</dbReference>
<feature type="transmembrane region" description="Helical" evidence="6">
    <location>
        <begin position="228"/>
        <end position="258"/>
    </location>
</feature>
<protein>
    <submittedName>
        <fullName evidence="8">ABC-2 type transport system permease protein</fullName>
    </submittedName>
</protein>
<feature type="transmembrane region" description="Helical" evidence="6">
    <location>
        <begin position="330"/>
        <end position="349"/>
    </location>
</feature>
<feature type="transmembrane region" description="Helical" evidence="6">
    <location>
        <begin position="385"/>
        <end position="406"/>
    </location>
</feature>
<dbReference type="PANTHER" id="PTHR30294:SF29">
    <property type="entry name" value="MULTIDRUG ABC TRANSPORTER PERMEASE YBHS-RELATED"/>
    <property type="match status" value="1"/>
</dbReference>
<dbReference type="RefSeq" id="WP_091392896.1">
    <property type="nucleotide sequence ID" value="NZ_FNQY01000002.1"/>
</dbReference>
<dbReference type="GO" id="GO:0005886">
    <property type="term" value="C:plasma membrane"/>
    <property type="evidence" value="ECO:0007669"/>
    <property type="project" value="UniProtKB-SubCell"/>
</dbReference>
<dbReference type="AlphaFoldDB" id="A0A1H3W1E2"/>
<evidence type="ECO:0000256" key="2">
    <source>
        <dbReference type="ARBA" id="ARBA00022475"/>
    </source>
</evidence>
<dbReference type="PANTHER" id="PTHR30294">
    <property type="entry name" value="MEMBRANE COMPONENT OF ABC TRANSPORTER YHHJ-RELATED"/>
    <property type="match status" value="1"/>
</dbReference>
<evidence type="ECO:0000313" key="8">
    <source>
        <dbReference type="EMBL" id="SDZ80859.1"/>
    </source>
</evidence>
<evidence type="ECO:0000259" key="7">
    <source>
        <dbReference type="Pfam" id="PF12698"/>
    </source>
</evidence>
<accession>A0A1H3W1E2</accession>
<dbReference type="STRING" id="551991.SAMN05192529_10251"/>